<accession>A0A6B8M3E0</accession>
<keyword evidence="3" id="KW-1185">Reference proteome</keyword>
<reference evidence="2 3" key="1">
    <citation type="submission" date="2019-09" db="EMBL/GenBank/DDBJ databases">
        <title>Isolation and complete genome sequencing of Methylocystis species.</title>
        <authorList>
            <person name="Rumah B.L."/>
            <person name="Stead C.E."/>
            <person name="Stevens B.C."/>
            <person name="Minton N.P."/>
            <person name="Grosse-Honebrink A."/>
            <person name="Zhang Y."/>
        </authorList>
    </citation>
    <scope>NUCLEOTIDE SEQUENCE [LARGE SCALE GENOMIC DNA]</scope>
    <source>
        <strain evidence="2 3">BRCS2</strain>
    </source>
</reference>
<dbReference type="KEGG" id="mpar:F7D14_03505"/>
<dbReference type="Gene3D" id="3.40.50.1010">
    <property type="entry name" value="5'-nuclease"/>
    <property type="match status" value="1"/>
</dbReference>
<feature type="domain" description="PIN" evidence="1">
    <location>
        <begin position="5"/>
        <end position="123"/>
    </location>
</feature>
<evidence type="ECO:0000313" key="3">
    <source>
        <dbReference type="Proteomes" id="UP000422569"/>
    </source>
</evidence>
<dbReference type="InterPro" id="IPR052919">
    <property type="entry name" value="TA_system_RNase"/>
</dbReference>
<protein>
    <submittedName>
        <fullName evidence="2">Type II toxin-antitoxin system VapC family toxin</fullName>
    </submittedName>
</protein>
<proteinExistence type="predicted"/>
<gene>
    <name evidence="2" type="ORF">F7D14_03505</name>
</gene>
<dbReference type="RefSeq" id="WP_016920428.1">
    <property type="nucleotide sequence ID" value="NZ_CP044331.1"/>
</dbReference>
<evidence type="ECO:0000259" key="1">
    <source>
        <dbReference type="Pfam" id="PF01850"/>
    </source>
</evidence>
<dbReference type="EMBL" id="CP044331">
    <property type="protein sequence ID" value="QGM96642.1"/>
    <property type="molecule type" value="Genomic_DNA"/>
</dbReference>
<dbReference type="InterPro" id="IPR041705">
    <property type="entry name" value="PIN_Sll0205"/>
</dbReference>
<dbReference type="Pfam" id="PF01850">
    <property type="entry name" value="PIN"/>
    <property type="match status" value="1"/>
</dbReference>
<dbReference type="PANTHER" id="PTHR36173">
    <property type="entry name" value="RIBONUCLEASE VAPC16-RELATED"/>
    <property type="match status" value="1"/>
</dbReference>
<dbReference type="InterPro" id="IPR029060">
    <property type="entry name" value="PIN-like_dom_sf"/>
</dbReference>
<sequence>MTALLLDTHAWVWSLTDDPRLSARAREAVAGAGGVNVSPISFFEISQKARLGKWPEMAPYVDALPKLLVEQGGLAARLNPAICTLAGSLTWAHRDPFDRLIAATSILEGLSLVSVDAAFDGVAPRIWSSGPVDRPFLALLAWCRSRRWFWRRARPRRRSAREEG</sequence>
<dbReference type="SUPFAM" id="SSF88723">
    <property type="entry name" value="PIN domain-like"/>
    <property type="match status" value="1"/>
</dbReference>
<dbReference type="Proteomes" id="UP000422569">
    <property type="component" value="Chromosome"/>
</dbReference>
<organism evidence="2 3">
    <name type="scientific">Methylocystis parvus</name>
    <dbReference type="NCBI Taxonomy" id="134"/>
    <lineage>
        <taxon>Bacteria</taxon>
        <taxon>Pseudomonadati</taxon>
        <taxon>Pseudomonadota</taxon>
        <taxon>Alphaproteobacteria</taxon>
        <taxon>Hyphomicrobiales</taxon>
        <taxon>Methylocystaceae</taxon>
        <taxon>Methylocystis</taxon>
    </lineage>
</organism>
<dbReference type="CDD" id="cd09872">
    <property type="entry name" value="PIN_Sll0205-like"/>
    <property type="match status" value="1"/>
</dbReference>
<dbReference type="AlphaFoldDB" id="A0A6B8M3E0"/>
<name>A0A6B8M3E0_9HYPH</name>
<dbReference type="InterPro" id="IPR002716">
    <property type="entry name" value="PIN_dom"/>
</dbReference>
<evidence type="ECO:0000313" key="2">
    <source>
        <dbReference type="EMBL" id="QGM96642.1"/>
    </source>
</evidence>